<dbReference type="InterPro" id="IPR035979">
    <property type="entry name" value="RBD_domain_sf"/>
</dbReference>
<comment type="caution">
    <text evidence="9">The sequence shown here is derived from an EMBL/GenBank/DDBJ whole genome shotgun (WGS) entry which is preliminary data.</text>
</comment>
<dbReference type="EMBL" id="VZTB01018364">
    <property type="protein sequence ID" value="NXA84764.1"/>
    <property type="molecule type" value="Genomic_DNA"/>
</dbReference>
<evidence type="ECO:0000256" key="3">
    <source>
        <dbReference type="ARBA" id="ARBA00022664"/>
    </source>
</evidence>
<dbReference type="InterPro" id="IPR039599">
    <property type="entry name" value="RBM48"/>
</dbReference>
<evidence type="ECO:0000256" key="1">
    <source>
        <dbReference type="ARBA" id="ARBA00006938"/>
    </source>
</evidence>
<feature type="non-terminal residue" evidence="9">
    <location>
        <position position="357"/>
    </location>
</feature>
<sequence length="357" mass="39999">AAGSSGGPGAPCRHHAQLGACESRAKYREGGLCFCLCFFQVYTINLESRYLLIQGVPALGVMKELVEQFALYGAIEEYHALDEYPAEQFTEVYLIKFKKLQCARVAKKKMDERSFFGSLLHVCYAPEFETVQETREKLQDRRKYIAKATNQRDCFMLKKVEGPKKTASKNCEHDFPWSTSGSCVASNWDQSCFTSSPGVSHNTAYPSGNQNQSLLTPPHYGNNCAEISGYLGQNTSLTPRVPPGHIPPTSLMQQRMVPSYNGIDRFMPRTTHLQERKRKREEGNKFSLVGTSEDNTEVIIGPQLPEIPKVDMDDESLNTSATLIRNKLKEVADSVSTSVEKPESSSTKPPVKQRRRI</sequence>
<keyword evidence="3" id="KW-0507">mRNA processing</keyword>
<feature type="compositionally biased region" description="Polar residues" evidence="8">
    <location>
        <begin position="334"/>
        <end position="348"/>
    </location>
</feature>
<name>A0A7K7Z3X1_THRLU</name>
<reference evidence="9 10" key="1">
    <citation type="submission" date="2019-09" db="EMBL/GenBank/DDBJ databases">
        <title>Bird 10,000 Genomes (B10K) Project - Family phase.</title>
        <authorList>
            <person name="Zhang G."/>
        </authorList>
    </citation>
    <scope>NUCLEOTIDE SEQUENCE [LARGE SCALE GENOMIC DNA]</scope>
    <source>
        <strain evidence="9">B10K-DU-001-68</strain>
        <tissue evidence="9">Muscle</tissue>
    </source>
</reference>
<feature type="compositionally biased region" description="Polar residues" evidence="8">
    <location>
        <begin position="199"/>
        <end position="215"/>
    </location>
</feature>
<evidence type="ECO:0000256" key="7">
    <source>
        <dbReference type="ARBA" id="ARBA00035004"/>
    </source>
</evidence>
<evidence type="ECO:0000313" key="10">
    <source>
        <dbReference type="Proteomes" id="UP000558509"/>
    </source>
</evidence>
<dbReference type="GO" id="GO:0005654">
    <property type="term" value="C:nucleoplasm"/>
    <property type="evidence" value="ECO:0007669"/>
    <property type="project" value="TreeGrafter"/>
</dbReference>
<comment type="similarity">
    <text evidence="1">Belongs to the RBM48 family.</text>
</comment>
<dbReference type="AlphaFoldDB" id="A0A7K7Z3X1"/>
<keyword evidence="5" id="KW-0694">RNA-binding</keyword>
<dbReference type="PANTHER" id="PTHR20957:SF0">
    <property type="entry name" value="RNA-BINDING PROTEIN 48"/>
    <property type="match status" value="1"/>
</dbReference>
<keyword evidence="6" id="KW-0508">mRNA splicing</keyword>
<dbReference type="CDD" id="cd12442">
    <property type="entry name" value="RRM_RBM48"/>
    <property type="match status" value="1"/>
</dbReference>
<dbReference type="SUPFAM" id="SSF54928">
    <property type="entry name" value="RNA-binding domain, RBD"/>
    <property type="match status" value="1"/>
</dbReference>
<dbReference type="GO" id="GO:0008380">
    <property type="term" value="P:RNA splicing"/>
    <property type="evidence" value="ECO:0007669"/>
    <property type="project" value="UniProtKB-KW"/>
</dbReference>
<evidence type="ECO:0000256" key="4">
    <source>
        <dbReference type="ARBA" id="ARBA00022728"/>
    </source>
</evidence>
<dbReference type="PANTHER" id="PTHR20957">
    <property type="entry name" value="RNA-BINDING PROTEIN 48"/>
    <property type="match status" value="1"/>
</dbReference>
<dbReference type="FunFam" id="3.30.70.330:FF:000424">
    <property type="entry name" value="RNA-binding protein 48 isoform X4"/>
    <property type="match status" value="1"/>
</dbReference>
<gene>
    <name evidence="9" type="primary">Rbm48</name>
    <name evidence="9" type="ORF">THRLUD_R08414</name>
</gene>
<accession>A0A7K7Z3X1</accession>
<feature type="non-terminal residue" evidence="9">
    <location>
        <position position="1"/>
    </location>
</feature>
<dbReference type="GO" id="GO:0005681">
    <property type="term" value="C:spliceosomal complex"/>
    <property type="evidence" value="ECO:0007669"/>
    <property type="project" value="UniProtKB-KW"/>
</dbReference>
<keyword evidence="4" id="KW-0747">Spliceosome</keyword>
<organism evidence="9 10">
    <name type="scientific">Thryothorus ludovicianus</name>
    <name type="common">Carolina wren</name>
    <name type="synonym">Sylvia ludoviciana</name>
    <dbReference type="NCBI Taxonomy" id="74200"/>
    <lineage>
        <taxon>Eukaryota</taxon>
        <taxon>Metazoa</taxon>
        <taxon>Chordata</taxon>
        <taxon>Craniata</taxon>
        <taxon>Vertebrata</taxon>
        <taxon>Euteleostomi</taxon>
        <taxon>Archelosauria</taxon>
        <taxon>Archosauria</taxon>
        <taxon>Dinosauria</taxon>
        <taxon>Saurischia</taxon>
        <taxon>Theropoda</taxon>
        <taxon>Coelurosauria</taxon>
        <taxon>Aves</taxon>
        <taxon>Neognathae</taxon>
        <taxon>Neoaves</taxon>
        <taxon>Telluraves</taxon>
        <taxon>Australaves</taxon>
        <taxon>Passeriformes</taxon>
        <taxon>Certhiidae</taxon>
        <taxon>Troglodytinae</taxon>
        <taxon>Thryothorus</taxon>
    </lineage>
</organism>
<dbReference type="GO" id="GO:0003723">
    <property type="term" value="F:RNA binding"/>
    <property type="evidence" value="ECO:0007669"/>
    <property type="project" value="UniProtKB-KW"/>
</dbReference>
<evidence type="ECO:0000256" key="2">
    <source>
        <dbReference type="ARBA" id="ARBA00015189"/>
    </source>
</evidence>
<proteinExistence type="inferred from homology"/>
<feature type="region of interest" description="Disordered" evidence="8">
    <location>
        <begin position="270"/>
        <end position="290"/>
    </location>
</feature>
<dbReference type="InterPro" id="IPR034264">
    <property type="entry name" value="RBM48_RRM"/>
</dbReference>
<feature type="region of interest" description="Disordered" evidence="8">
    <location>
        <begin position="199"/>
        <end position="219"/>
    </location>
</feature>
<evidence type="ECO:0000256" key="6">
    <source>
        <dbReference type="ARBA" id="ARBA00023187"/>
    </source>
</evidence>
<feature type="region of interest" description="Disordered" evidence="8">
    <location>
        <begin position="330"/>
        <end position="357"/>
    </location>
</feature>
<protein>
    <recommendedName>
        <fullName evidence="2">RNA-binding protein 48</fullName>
    </recommendedName>
</protein>
<dbReference type="GO" id="GO:0006397">
    <property type="term" value="P:mRNA processing"/>
    <property type="evidence" value="ECO:0007669"/>
    <property type="project" value="UniProtKB-KW"/>
</dbReference>
<evidence type="ECO:0000256" key="5">
    <source>
        <dbReference type="ARBA" id="ARBA00022884"/>
    </source>
</evidence>
<comment type="function">
    <text evidence="7">As a component of the minor spliceosome, involved in the splicing of U12-type introns in pre-mRNAs.</text>
</comment>
<evidence type="ECO:0000313" key="9">
    <source>
        <dbReference type="EMBL" id="NXA84764.1"/>
    </source>
</evidence>
<dbReference type="Proteomes" id="UP000558509">
    <property type="component" value="Unassembled WGS sequence"/>
</dbReference>
<keyword evidence="10" id="KW-1185">Reference proteome</keyword>
<evidence type="ECO:0000256" key="8">
    <source>
        <dbReference type="SAM" id="MobiDB-lite"/>
    </source>
</evidence>